<sequence length="62" mass="6968">MGIPDFFKLTVQLLYRAFNQNSFQFISGKNTGRASLKLKTVPFGSKVASEIKSVVEKFHNSD</sequence>
<evidence type="ECO:0000313" key="1">
    <source>
        <dbReference type="EMBL" id="EMO04018.1"/>
    </source>
</evidence>
<reference evidence="1 2" key="1">
    <citation type="submission" date="2013-01" db="EMBL/GenBank/DDBJ databases">
        <authorList>
            <person name="Harkins D.M."/>
            <person name="Durkin A.S."/>
            <person name="Brinkac L.M."/>
            <person name="Haft D.H."/>
            <person name="Selengut J.D."/>
            <person name="Sanka R."/>
            <person name="DePew J."/>
            <person name="Purushe J."/>
            <person name="Picardeau M."/>
            <person name="Werts C."/>
            <person name="Goarant C."/>
            <person name="Vinetz J.M."/>
            <person name="Sutton G.G."/>
            <person name="Nierman W.C."/>
            <person name="Fouts D.E."/>
        </authorList>
    </citation>
    <scope>NUCLEOTIDE SEQUENCE [LARGE SCALE GENOMIC DNA]</scope>
    <source>
        <strain evidence="1 2">Verdun HP</strain>
    </source>
</reference>
<name>M6RT85_LEPIR</name>
<accession>M6RT85</accession>
<dbReference type="EMBL" id="AHNZ02000731">
    <property type="protein sequence ID" value="EMO04018.1"/>
    <property type="molecule type" value="Genomic_DNA"/>
</dbReference>
<proteinExistence type="predicted"/>
<dbReference type="AlphaFoldDB" id="M6RT85"/>
<evidence type="ECO:0000313" key="2">
    <source>
        <dbReference type="Proteomes" id="UP000012092"/>
    </source>
</evidence>
<organism evidence="1 2">
    <name type="scientific">Leptospira interrogans serovar Icterohaemorrhagiae str. Verdun HP</name>
    <dbReference type="NCBI Taxonomy" id="1049910"/>
    <lineage>
        <taxon>Bacteria</taxon>
        <taxon>Pseudomonadati</taxon>
        <taxon>Spirochaetota</taxon>
        <taxon>Spirochaetia</taxon>
        <taxon>Leptospirales</taxon>
        <taxon>Leptospiraceae</taxon>
        <taxon>Leptospira</taxon>
    </lineage>
</organism>
<dbReference type="Proteomes" id="UP000012092">
    <property type="component" value="Unassembled WGS sequence"/>
</dbReference>
<protein>
    <submittedName>
        <fullName evidence="1">Uncharacterized protein</fullName>
    </submittedName>
</protein>
<gene>
    <name evidence="1" type="ORF">LEP1GSC116_1351</name>
</gene>
<comment type="caution">
    <text evidence="1">The sequence shown here is derived from an EMBL/GenBank/DDBJ whole genome shotgun (WGS) entry which is preliminary data.</text>
</comment>